<keyword evidence="9" id="KW-0449">Lipoprotein</keyword>
<gene>
    <name evidence="16" type="ORF">DI525_09110</name>
</gene>
<feature type="region of interest" description="Disordered" evidence="14">
    <location>
        <begin position="35"/>
        <end position="64"/>
    </location>
</feature>
<comment type="pathway">
    <text evidence="12">Glycan biosynthesis.</text>
</comment>
<dbReference type="Gene3D" id="2.60.40.3780">
    <property type="match status" value="1"/>
</dbReference>
<dbReference type="GO" id="GO:0071555">
    <property type="term" value="P:cell wall organization"/>
    <property type="evidence" value="ECO:0007669"/>
    <property type="project" value="UniProtKB-UniRule"/>
</dbReference>
<evidence type="ECO:0000256" key="14">
    <source>
        <dbReference type="SAM" id="MobiDB-lite"/>
    </source>
</evidence>
<feature type="region of interest" description="Disordered" evidence="14">
    <location>
        <begin position="83"/>
        <end position="106"/>
    </location>
</feature>
<dbReference type="Gene3D" id="2.40.440.10">
    <property type="entry name" value="L,D-transpeptidase catalytic domain-like"/>
    <property type="match status" value="1"/>
</dbReference>
<keyword evidence="10" id="KW-0012">Acyltransferase</keyword>
<evidence type="ECO:0000256" key="2">
    <source>
        <dbReference type="ARBA" id="ARBA00022475"/>
    </source>
</evidence>
<dbReference type="Gene3D" id="2.60.40.3710">
    <property type="match status" value="1"/>
</dbReference>
<evidence type="ECO:0000313" key="17">
    <source>
        <dbReference type="Proteomes" id="UP000249432"/>
    </source>
</evidence>
<evidence type="ECO:0000256" key="4">
    <source>
        <dbReference type="ARBA" id="ARBA00022729"/>
    </source>
</evidence>
<dbReference type="GO" id="GO:0016746">
    <property type="term" value="F:acyltransferase activity"/>
    <property type="evidence" value="ECO:0007669"/>
    <property type="project" value="UniProtKB-KW"/>
</dbReference>
<evidence type="ECO:0000256" key="8">
    <source>
        <dbReference type="ARBA" id="ARBA00023139"/>
    </source>
</evidence>
<dbReference type="GO" id="GO:0008360">
    <property type="term" value="P:regulation of cell shape"/>
    <property type="evidence" value="ECO:0007669"/>
    <property type="project" value="UniProtKB-UniRule"/>
</dbReference>
<dbReference type="GO" id="GO:0005576">
    <property type="term" value="C:extracellular region"/>
    <property type="evidence" value="ECO:0007669"/>
    <property type="project" value="TreeGrafter"/>
</dbReference>
<evidence type="ECO:0000256" key="5">
    <source>
        <dbReference type="ARBA" id="ARBA00022960"/>
    </source>
</evidence>
<evidence type="ECO:0000256" key="11">
    <source>
        <dbReference type="ARBA" id="ARBA00023316"/>
    </source>
</evidence>
<dbReference type="PANTHER" id="PTHR30582">
    <property type="entry name" value="L,D-TRANSPEPTIDASE"/>
    <property type="match status" value="1"/>
</dbReference>
<keyword evidence="6 13" id="KW-0573">Peptidoglycan synthesis</keyword>
<dbReference type="InterPro" id="IPR050979">
    <property type="entry name" value="LD-transpeptidase"/>
</dbReference>
<evidence type="ECO:0000256" key="9">
    <source>
        <dbReference type="ARBA" id="ARBA00023288"/>
    </source>
</evidence>
<evidence type="ECO:0000313" key="16">
    <source>
        <dbReference type="EMBL" id="PZR03757.1"/>
    </source>
</evidence>
<sequence length="400" mass="43193">MPQRRFMRSKHARMIISALVVTGVIGVSGCTLQKVESGSTSNRAKTSEMKEDTKPVASVSDGDTDVSVIDPVTVKAGSKLSDVSLTSSDGTEVKGQSENDGKSWKTDEDLGYGKTYTLTATAKDKKLNSTFTTVSPTYPMSPTVTPGDGMKVGVGQPLSIDFGDYVTNKKKIEDNVEVTTEPHVDGSFYWVNERLLRWRPKDYWQPGTKVTVKTKLYGKDLGEGSYVNDDVSSSFTIEDQIIATADDNTKEMVVKKNGEVVKTMPISMGSASYPTPNGVYFLGDHNPSMIMDSSTFGLPTTAAGGYRSTVNYATQMSFSGIYVHSAPWSIAQQGNTNVSHGCLNVSPDNAKWFLENTTIGDIVEVKNTQGGQLSGTDGLGDWNIPYDKIVESGKNGTVVQ</sequence>
<dbReference type="CDD" id="cd16913">
    <property type="entry name" value="YkuD_like"/>
    <property type="match status" value="1"/>
</dbReference>
<reference evidence="16 17" key="1">
    <citation type="submission" date="2017-08" db="EMBL/GenBank/DDBJ databases">
        <title>Infants hospitalized years apart are colonized by the same room-sourced microbial strains.</title>
        <authorList>
            <person name="Brooks B."/>
            <person name="Olm M.R."/>
            <person name="Firek B.A."/>
            <person name="Baker R."/>
            <person name="Thomas B.C."/>
            <person name="Morowitz M.J."/>
            <person name="Banfield J.F."/>
        </authorList>
    </citation>
    <scope>NUCLEOTIDE SEQUENCE [LARGE SCALE GENOMIC DNA]</scope>
    <source>
        <strain evidence="16">S2_003_000_R1_3</strain>
    </source>
</reference>
<evidence type="ECO:0000256" key="12">
    <source>
        <dbReference type="ARBA" id="ARBA00060592"/>
    </source>
</evidence>
<feature type="active site" description="Proton donor/acceptor" evidence="13">
    <location>
        <position position="324"/>
    </location>
</feature>
<dbReference type="PROSITE" id="PS52029">
    <property type="entry name" value="LD_TPASE"/>
    <property type="match status" value="1"/>
</dbReference>
<dbReference type="InterPro" id="IPR038063">
    <property type="entry name" value="Transpep_catalytic_dom"/>
</dbReference>
<organism evidence="16 17">
    <name type="scientific">Corynebacterium kroppenstedtii</name>
    <dbReference type="NCBI Taxonomy" id="161879"/>
    <lineage>
        <taxon>Bacteria</taxon>
        <taxon>Bacillati</taxon>
        <taxon>Actinomycetota</taxon>
        <taxon>Actinomycetes</taxon>
        <taxon>Mycobacteriales</taxon>
        <taxon>Corynebacteriaceae</taxon>
        <taxon>Corynebacterium</taxon>
    </lineage>
</organism>
<name>A0A2W5SPV1_9CORY</name>
<evidence type="ECO:0000256" key="1">
    <source>
        <dbReference type="ARBA" id="ARBA00004752"/>
    </source>
</evidence>
<dbReference type="EMBL" id="QFRA01000029">
    <property type="protein sequence ID" value="PZR03757.1"/>
    <property type="molecule type" value="Genomic_DNA"/>
</dbReference>
<feature type="compositionally biased region" description="Polar residues" evidence="14">
    <location>
        <begin position="35"/>
        <end position="44"/>
    </location>
</feature>
<keyword evidence="7" id="KW-0472">Membrane</keyword>
<feature type="active site" description="Nucleophile" evidence="13">
    <location>
        <position position="342"/>
    </location>
</feature>
<feature type="compositionally biased region" description="Basic and acidic residues" evidence="14">
    <location>
        <begin position="91"/>
        <end position="106"/>
    </location>
</feature>
<protein>
    <recommendedName>
        <fullName evidence="15">L,D-TPase catalytic domain-containing protein</fullName>
    </recommendedName>
</protein>
<keyword evidence="2" id="KW-1003">Cell membrane</keyword>
<dbReference type="PROSITE" id="PS51257">
    <property type="entry name" value="PROKAR_LIPOPROTEIN"/>
    <property type="match status" value="1"/>
</dbReference>
<dbReference type="FunFam" id="2.40.440.10:FF:000005">
    <property type="entry name" value="L,D-transpeptidase 2"/>
    <property type="match status" value="1"/>
</dbReference>
<comment type="caution">
    <text evidence="16">The sequence shown here is derived from an EMBL/GenBank/DDBJ whole genome shotgun (WGS) entry which is preliminary data.</text>
</comment>
<feature type="domain" description="L,D-TPase catalytic" evidence="15">
    <location>
        <begin position="241"/>
        <end position="366"/>
    </location>
</feature>
<keyword evidence="11 13" id="KW-0961">Cell wall biogenesis/degradation</keyword>
<feature type="compositionally biased region" description="Basic and acidic residues" evidence="14">
    <location>
        <begin position="45"/>
        <end position="54"/>
    </location>
</feature>
<dbReference type="UniPathway" id="UPA00219"/>
<dbReference type="Pfam" id="PF17964">
    <property type="entry name" value="Big_10"/>
    <property type="match status" value="1"/>
</dbReference>
<dbReference type="GO" id="GO:0071972">
    <property type="term" value="F:peptidoglycan L,D-transpeptidase activity"/>
    <property type="evidence" value="ECO:0007669"/>
    <property type="project" value="TreeGrafter"/>
</dbReference>
<dbReference type="CDD" id="cd13432">
    <property type="entry name" value="LDT_IgD_like_2"/>
    <property type="match status" value="1"/>
</dbReference>
<dbReference type="AlphaFoldDB" id="A0A2W5SPV1"/>
<dbReference type="InterPro" id="IPR041280">
    <property type="entry name" value="Big_10"/>
</dbReference>
<evidence type="ECO:0000256" key="10">
    <source>
        <dbReference type="ARBA" id="ARBA00023315"/>
    </source>
</evidence>
<dbReference type="Proteomes" id="UP000249432">
    <property type="component" value="Unassembled WGS sequence"/>
</dbReference>
<accession>A0A2W5SPV1</accession>
<dbReference type="Pfam" id="PF03734">
    <property type="entry name" value="YkuD"/>
    <property type="match status" value="1"/>
</dbReference>
<dbReference type="GO" id="GO:0018104">
    <property type="term" value="P:peptidoglycan-protein cross-linking"/>
    <property type="evidence" value="ECO:0007669"/>
    <property type="project" value="TreeGrafter"/>
</dbReference>
<evidence type="ECO:0000256" key="3">
    <source>
        <dbReference type="ARBA" id="ARBA00022679"/>
    </source>
</evidence>
<comment type="pathway">
    <text evidence="1 13">Cell wall biogenesis; peptidoglycan biosynthesis.</text>
</comment>
<evidence type="ECO:0000259" key="15">
    <source>
        <dbReference type="PROSITE" id="PS52029"/>
    </source>
</evidence>
<dbReference type="SUPFAM" id="SSF141523">
    <property type="entry name" value="L,D-transpeptidase catalytic domain-like"/>
    <property type="match status" value="1"/>
</dbReference>
<keyword evidence="5 13" id="KW-0133">Cell shape</keyword>
<keyword evidence="3" id="KW-0808">Transferase</keyword>
<evidence type="ECO:0000256" key="7">
    <source>
        <dbReference type="ARBA" id="ARBA00023136"/>
    </source>
</evidence>
<proteinExistence type="predicted"/>
<keyword evidence="4" id="KW-0732">Signal</keyword>
<keyword evidence="8" id="KW-0564">Palmitate</keyword>
<evidence type="ECO:0000256" key="13">
    <source>
        <dbReference type="PROSITE-ProRule" id="PRU01373"/>
    </source>
</evidence>
<evidence type="ECO:0000256" key="6">
    <source>
        <dbReference type="ARBA" id="ARBA00022984"/>
    </source>
</evidence>
<dbReference type="PANTHER" id="PTHR30582:SF2">
    <property type="entry name" value="L,D-TRANSPEPTIDASE YCIB-RELATED"/>
    <property type="match status" value="1"/>
</dbReference>
<dbReference type="InterPro" id="IPR005490">
    <property type="entry name" value="LD_TPept_cat_dom"/>
</dbReference>